<dbReference type="EMBL" id="KL363428">
    <property type="protein sequence ID" value="KFD45785.1"/>
    <property type="molecule type" value="Genomic_DNA"/>
</dbReference>
<sequence>MEGLGIENWLQRRRNVHITPFPDSGLKKKFWPGIGQTQTRCQQRHIQEGNDRRLPSSVRMILASSSETVNAQTLAEITDKILEATTSPWRDLNSRPLVYKTSALTTELQRLAKEAVISNMI</sequence>
<evidence type="ECO:0000313" key="1">
    <source>
        <dbReference type="EMBL" id="KFD45785.1"/>
    </source>
</evidence>
<proteinExistence type="predicted"/>
<reference evidence="2 3" key="1">
    <citation type="journal article" date="2014" name="Nat. Genet.">
        <title>Genome and transcriptome of the porcine whipworm Trichuris suis.</title>
        <authorList>
            <person name="Jex A.R."/>
            <person name="Nejsum P."/>
            <person name="Schwarz E.M."/>
            <person name="Hu L."/>
            <person name="Young N.D."/>
            <person name="Hall R.S."/>
            <person name="Korhonen P.K."/>
            <person name="Liao S."/>
            <person name="Thamsborg S."/>
            <person name="Xia J."/>
            <person name="Xu P."/>
            <person name="Wang S."/>
            <person name="Scheerlinck J.P."/>
            <person name="Hofmann A."/>
            <person name="Sternberg P.W."/>
            <person name="Wang J."/>
            <person name="Gasser R.B."/>
        </authorList>
    </citation>
    <scope>NUCLEOTIDE SEQUENCE [LARGE SCALE GENOMIC DNA]</scope>
    <source>
        <strain evidence="2">DCEP-RM93F</strain>
        <strain evidence="1">DCEP-RM93M</strain>
    </source>
</reference>
<dbReference type="Proteomes" id="UP000030758">
    <property type="component" value="Unassembled WGS sequence"/>
</dbReference>
<evidence type="ECO:0000313" key="2">
    <source>
        <dbReference type="EMBL" id="KFD63114.1"/>
    </source>
</evidence>
<dbReference type="Proteomes" id="UP000030764">
    <property type="component" value="Unassembled WGS sequence"/>
</dbReference>
<organism evidence="2">
    <name type="scientific">Trichuris suis</name>
    <name type="common">pig whipworm</name>
    <dbReference type="NCBI Taxonomy" id="68888"/>
    <lineage>
        <taxon>Eukaryota</taxon>
        <taxon>Metazoa</taxon>
        <taxon>Ecdysozoa</taxon>
        <taxon>Nematoda</taxon>
        <taxon>Enoplea</taxon>
        <taxon>Dorylaimia</taxon>
        <taxon>Trichinellida</taxon>
        <taxon>Trichuridae</taxon>
        <taxon>Trichuris</taxon>
    </lineage>
</organism>
<keyword evidence="3" id="KW-1185">Reference proteome</keyword>
<dbReference type="EMBL" id="KL367580">
    <property type="protein sequence ID" value="KFD63114.1"/>
    <property type="molecule type" value="Genomic_DNA"/>
</dbReference>
<gene>
    <name evidence="1" type="ORF">M513_13341</name>
    <name evidence="2" type="ORF">M514_13341</name>
</gene>
<accession>A0A085N0W8</accession>
<protein>
    <submittedName>
        <fullName evidence="2">Uncharacterized protein</fullName>
    </submittedName>
</protein>
<dbReference type="AntiFam" id="ANF00011">
    <property type="entry name" value="tRNA translation"/>
</dbReference>
<name>A0A085N0W8_9BILA</name>
<dbReference type="AlphaFoldDB" id="A0A085N0W8"/>
<evidence type="ECO:0000313" key="3">
    <source>
        <dbReference type="Proteomes" id="UP000030764"/>
    </source>
</evidence>